<organism evidence="2 3">
    <name type="scientific">Austropuccinia psidii MF-1</name>
    <dbReference type="NCBI Taxonomy" id="1389203"/>
    <lineage>
        <taxon>Eukaryota</taxon>
        <taxon>Fungi</taxon>
        <taxon>Dikarya</taxon>
        <taxon>Basidiomycota</taxon>
        <taxon>Pucciniomycotina</taxon>
        <taxon>Pucciniomycetes</taxon>
        <taxon>Pucciniales</taxon>
        <taxon>Sphaerophragmiaceae</taxon>
        <taxon>Austropuccinia</taxon>
    </lineage>
</organism>
<reference evidence="2" key="1">
    <citation type="submission" date="2021-03" db="EMBL/GenBank/DDBJ databases">
        <title>Draft genome sequence of rust myrtle Austropuccinia psidii MF-1, a brazilian biotype.</title>
        <authorList>
            <person name="Quecine M.C."/>
            <person name="Pachon D.M.R."/>
            <person name="Bonatelli M.L."/>
            <person name="Correr F.H."/>
            <person name="Franceschini L.M."/>
            <person name="Leite T.F."/>
            <person name="Margarido G.R.A."/>
            <person name="Almeida C.A."/>
            <person name="Ferrarezi J.A."/>
            <person name="Labate C.A."/>
        </authorList>
    </citation>
    <scope>NUCLEOTIDE SEQUENCE</scope>
    <source>
        <strain evidence="2">MF-1</strain>
    </source>
</reference>
<name>A0A9Q3HIF0_9BASI</name>
<proteinExistence type="predicted"/>
<protein>
    <submittedName>
        <fullName evidence="2">Uncharacterized protein</fullName>
    </submittedName>
</protein>
<dbReference type="EMBL" id="AVOT02019183">
    <property type="protein sequence ID" value="MBW0506588.1"/>
    <property type="molecule type" value="Genomic_DNA"/>
</dbReference>
<accession>A0A9Q3HIF0</accession>
<feature type="region of interest" description="Disordered" evidence="1">
    <location>
        <begin position="75"/>
        <end position="99"/>
    </location>
</feature>
<gene>
    <name evidence="2" type="ORF">O181_046303</name>
</gene>
<evidence type="ECO:0000256" key="1">
    <source>
        <dbReference type="SAM" id="MobiDB-lite"/>
    </source>
</evidence>
<comment type="caution">
    <text evidence="2">The sequence shown here is derived from an EMBL/GenBank/DDBJ whole genome shotgun (WGS) entry which is preliminary data.</text>
</comment>
<keyword evidence="3" id="KW-1185">Reference proteome</keyword>
<evidence type="ECO:0000313" key="2">
    <source>
        <dbReference type="EMBL" id="MBW0506588.1"/>
    </source>
</evidence>
<dbReference type="Proteomes" id="UP000765509">
    <property type="component" value="Unassembled WGS sequence"/>
</dbReference>
<sequence length="137" mass="15928">MDTIISARKLREIIPTLQFTLQFNRNFKSEDWKDMYPVLQLHQLLKDLFQWSIDNRNFDLASHCAELGTCCQKAVQPPGVKGSNDNGEPSPYPSYRRTTEPEREYFGSFRLTRSRPTQLSNGFTLFRNQHISGQESP</sequence>
<evidence type="ECO:0000313" key="3">
    <source>
        <dbReference type="Proteomes" id="UP000765509"/>
    </source>
</evidence>
<dbReference type="AlphaFoldDB" id="A0A9Q3HIF0"/>